<dbReference type="HOGENOM" id="CLU_837442_0_0_1"/>
<dbReference type="AlphaFoldDB" id="K1RSG4"/>
<proteinExistence type="predicted"/>
<dbReference type="EMBL" id="JH816194">
    <property type="protein sequence ID" value="EKC37446.1"/>
    <property type="molecule type" value="Genomic_DNA"/>
</dbReference>
<protein>
    <submittedName>
        <fullName evidence="2">Uncharacterized protein</fullName>
    </submittedName>
</protein>
<evidence type="ECO:0000256" key="1">
    <source>
        <dbReference type="SAM" id="MobiDB-lite"/>
    </source>
</evidence>
<dbReference type="InParanoid" id="K1RSG4"/>
<gene>
    <name evidence="2" type="ORF">CGI_10006991</name>
</gene>
<evidence type="ECO:0000313" key="2">
    <source>
        <dbReference type="EMBL" id="EKC37446.1"/>
    </source>
</evidence>
<reference evidence="2" key="1">
    <citation type="journal article" date="2012" name="Nature">
        <title>The oyster genome reveals stress adaptation and complexity of shell formation.</title>
        <authorList>
            <person name="Zhang G."/>
            <person name="Fang X."/>
            <person name="Guo X."/>
            <person name="Li L."/>
            <person name="Luo R."/>
            <person name="Xu F."/>
            <person name="Yang P."/>
            <person name="Zhang L."/>
            <person name="Wang X."/>
            <person name="Qi H."/>
            <person name="Xiong Z."/>
            <person name="Que H."/>
            <person name="Xie Y."/>
            <person name="Holland P.W."/>
            <person name="Paps J."/>
            <person name="Zhu Y."/>
            <person name="Wu F."/>
            <person name="Chen Y."/>
            <person name="Wang J."/>
            <person name="Peng C."/>
            <person name="Meng J."/>
            <person name="Yang L."/>
            <person name="Liu J."/>
            <person name="Wen B."/>
            <person name="Zhang N."/>
            <person name="Huang Z."/>
            <person name="Zhu Q."/>
            <person name="Feng Y."/>
            <person name="Mount A."/>
            <person name="Hedgecock D."/>
            <person name="Xu Z."/>
            <person name="Liu Y."/>
            <person name="Domazet-Loso T."/>
            <person name="Du Y."/>
            <person name="Sun X."/>
            <person name="Zhang S."/>
            <person name="Liu B."/>
            <person name="Cheng P."/>
            <person name="Jiang X."/>
            <person name="Li J."/>
            <person name="Fan D."/>
            <person name="Wang W."/>
            <person name="Fu W."/>
            <person name="Wang T."/>
            <person name="Wang B."/>
            <person name="Zhang J."/>
            <person name="Peng Z."/>
            <person name="Li Y."/>
            <person name="Li N."/>
            <person name="Wang J."/>
            <person name="Chen M."/>
            <person name="He Y."/>
            <person name="Tan F."/>
            <person name="Song X."/>
            <person name="Zheng Q."/>
            <person name="Huang R."/>
            <person name="Yang H."/>
            <person name="Du X."/>
            <person name="Chen L."/>
            <person name="Yang M."/>
            <person name="Gaffney P.M."/>
            <person name="Wang S."/>
            <person name="Luo L."/>
            <person name="She Z."/>
            <person name="Ming Y."/>
            <person name="Huang W."/>
            <person name="Zhang S."/>
            <person name="Huang B."/>
            <person name="Zhang Y."/>
            <person name="Qu T."/>
            <person name="Ni P."/>
            <person name="Miao G."/>
            <person name="Wang J."/>
            <person name="Wang Q."/>
            <person name="Steinberg C.E."/>
            <person name="Wang H."/>
            <person name="Li N."/>
            <person name="Qian L."/>
            <person name="Zhang G."/>
            <person name="Li Y."/>
            <person name="Yang H."/>
            <person name="Liu X."/>
            <person name="Wang J."/>
            <person name="Yin Y."/>
            <person name="Wang J."/>
        </authorList>
    </citation>
    <scope>NUCLEOTIDE SEQUENCE [LARGE SCALE GENOMIC DNA]</scope>
    <source>
        <strain evidence="2">05x7-T-G4-1.051#20</strain>
    </source>
</reference>
<feature type="compositionally biased region" description="Basic and acidic residues" evidence="1">
    <location>
        <begin position="253"/>
        <end position="266"/>
    </location>
</feature>
<organism evidence="2">
    <name type="scientific">Magallana gigas</name>
    <name type="common">Pacific oyster</name>
    <name type="synonym">Crassostrea gigas</name>
    <dbReference type="NCBI Taxonomy" id="29159"/>
    <lineage>
        <taxon>Eukaryota</taxon>
        <taxon>Metazoa</taxon>
        <taxon>Spiralia</taxon>
        <taxon>Lophotrochozoa</taxon>
        <taxon>Mollusca</taxon>
        <taxon>Bivalvia</taxon>
        <taxon>Autobranchia</taxon>
        <taxon>Pteriomorphia</taxon>
        <taxon>Ostreida</taxon>
        <taxon>Ostreoidea</taxon>
        <taxon>Ostreidae</taxon>
        <taxon>Magallana</taxon>
    </lineage>
</organism>
<feature type="region of interest" description="Disordered" evidence="1">
    <location>
        <begin position="213"/>
        <end position="332"/>
    </location>
</feature>
<accession>K1RSG4</accession>
<sequence>MDVSAGKRGRVWSCKPCGYRGEKLSVTNHVYQHHLSLEDYPFSCRLCQFTAFQRNKFVKHGKWYLEHKMRVADGPEPPVSSYLQMRDNTAMLEELMVVLSVEESVRHWESRRRPSSLPPPDGPPVSLAAPATVPLSVPSLPPVPVFITSSLPSSSLAFPSPAVSLPAVSLPVVSLPAVSLPSSAAIPPQSALDSSLPELLTEEDQQLLDEFFVREPSSTEVEQSRKTESLEREVERQRRVIEEHQATISALRRGRDEAPRSFHDGPGEGEPYNPRPQRSSAPLRRSPRKLQSVVRVVPRPIRPKPQQRPWHRSPLDDLFQPDHPFHRSSKRH</sequence>
<name>K1RSG4_MAGGI</name>
<feature type="compositionally biased region" description="Basic and acidic residues" evidence="1">
    <location>
        <begin position="222"/>
        <end position="245"/>
    </location>
</feature>